<proteinExistence type="predicted"/>
<protein>
    <submittedName>
        <fullName evidence="4">DUF4604 domain-containing protein</fullName>
    </submittedName>
</protein>
<evidence type="ECO:0000313" key="4">
    <source>
        <dbReference type="WBParaSite" id="NBR_0001848101-mRNA-1"/>
    </source>
</evidence>
<feature type="compositionally biased region" description="Basic and acidic residues" evidence="1">
    <location>
        <begin position="35"/>
        <end position="45"/>
    </location>
</feature>
<keyword evidence="3" id="KW-1185">Reference proteome</keyword>
<feature type="region of interest" description="Disordered" evidence="1">
    <location>
        <begin position="1"/>
        <end position="99"/>
    </location>
</feature>
<organism evidence="4">
    <name type="scientific">Nippostrongylus brasiliensis</name>
    <name type="common">Rat hookworm</name>
    <dbReference type="NCBI Taxonomy" id="27835"/>
    <lineage>
        <taxon>Eukaryota</taxon>
        <taxon>Metazoa</taxon>
        <taxon>Ecdysozoa</taxon>
        <taxon>Nematoda</taxon>
        <taxon>Chromadorea</taxon>
        <taxon>Rhabditida</taxon>
        <taxon>Rhabditina</taxon>
        <taxon>Rhabditomorpha</taxon>
        <taxon>Strongyloidea</taxon>
        <taxon>Heligmosomidae</taxon>
        <taxon>Nippostrongylus</taxon>
    </lineage>
</organism>
<feature type="compositionally biased region" description="Basic and acidic residues" evidence="1">
    <location>
        <begin position="67"/>
        <end position="99"/>
    </location>
</feature>
<sequence length="166" mass="18618">MVEEMAGAPQPIQRPTAPTPSKRVDDDAASEPDFVQDREEFIAELRKKKLNKPPAAAASTNVTAAKKTKEEKKMNGKIETKEKHEKAKTPEASKAKMEEADFTHAHELAAEVCSTERVPHNLHEEESVTAHQSTVTGLKDQVRLNSYRSFHTCFVLTHCKIERIPF</sequence>
<evidence type="ECO:0000313" key="2">
    <source>
        <dbReference type="EMBL" id="VDL82207.1"/>
    </source>
</evidence>
<feature type="compositionally biased region" description="Low complexity" evidence="1">
    <location>
        <begin position="52"/>
        <end position="65"/>
    </location>
</feature>
<evidence type="ECO:0000313" key="3">
    <source>
        <dbReference type="Proteomes" id="UP000271162"/>
    </source>
</evidence>
<dbReference type="Proteomes" id="UP000271162">
    <property type="component" value="Unassembled WGS sequence"/>
</dbReference>
<reference evidence="4" key="1">
    <citation type="submission" date="2017-02" db="UniProtKB">
        <authorList>
            <consortium name="WormBaseParasite"/>
        </authorList>
    </citation>
    <scope>IDENTIFICATION</scope>
</reference>
<dbReference type="AlphaFoldDB" id="A0A0N4YMR2"/>
<evidence type="ECO:0000256" key="1">
    <source>
        <dbReference type="SAM" id="MobiDB-lite"/>
    </source>
</evidence>
<name>A0A0N4YMR2_NIPBR</name>
<gene>
    <name evidence="2" type="ORF">NBR_LOCUS18482</name>
</gene>
<accession>A0A0N4YMR2</accession>
<dbReference type="EMBL" id="UYSL01023455">
    <property type="protein sequence ID" value="VDL82207.1"/>
    <property type="molecule type" value="Genomic_DNA"/>
</dbReference>
<dbReference type="WBParaSite" id="NBR_0001848101-mRNA-1">
    <property type="protein sequence ID" value="NBR_0001848101-mRNA-1"/>
    <property type="gene ID" value="NBR_0001848101"/>
</dbReference>
<reference evidence="2 3" key="2">
    <citation type="submission" date="2018-11" db="EMBL/GenBank/DDBJ databases">
        <authorList>
            <consortium name="Pathogen Informatics"/>
        </authorList>
    </citation>
    <scope>NUCLEOTIDE SEQUENCE [LARGE SCALE GENOMIC DNA]</scope>
</reference>